<accession>A0ABQ7JAP4</accession>
<organism evidence="1 2">
    <name type="scientific">Cardiosporidium cionae</name>
    <dbReference type="NCBI Taxonomy" id="476202"/>
    <lineage>
        <taxon>Eukaryota</taxon>
        <taxon>Sar</taxon>
        <taxon>Alveolata</taxon>
        <taxon>Apicomplexa</taxon>
        <taxon>Aconoidasida</taxon>
        <taxon>Nephromycida</taxon>
        <taxon>Cardiosporidium</taxon>
    </lineage>
</organism>
<dbReference type="EMBL" id="JADAQX010000239">
    <property type="protein sequence ID" value="KAF8821078.1"/>
    <property type="molecule type" value="Genomic_DNA"/>
</dbReference>
<dbReference type="Proteomes" id="UP000823046">
    <property type="component" value="Unassembled WGS sequence"/>
</dbReference>
<reference evidence="1 2" key="1">
    <citation type="journal article" date="2020" name="bioRxiv">
        <title>Metabolic contributions of an alphaproteobacterial endosymbiont in the apicomplexan Cardiosporidium cionae.</title>
        <authorList>
            <person name="Hunter E.S."/>
            <person name="Paight C.J."/>
            <person name="Lane C.E."/>
        </authorList>
    </citation>
    <scope>NUCLEOTIDE SEQUENCE [LARGE SCALE GENOMIC DNA]</scope>
    <source>
        <strain evidence="1">ESH_2018</strain>
    </source>
</reference>
<comment type="caution">
    <text evidence="1">The sequence shown here is derived from an EMBL/GenBank/DDBJ whole genome shotgun (WGS) entry which is preliminary data.</text>
</comment>
<evidence type="ECO:0000313" key="1">
    <source>
        <dbReference type="EMBL" id="KAF8821078.1"/>
    </source>
</evidence>
<keyword evidence="2" id="KW-1185">Reference proteome</keyword>
<evidence type="ECO:0000313" key="2">
    <source>
        <dbReference type="Proteomes" id="UP000823046"/>
    </source>
</evidence>
<name>A0ABQ7JAP4_9APIC</name>
<protein>
    <submittedName>
        <fullName evidence="1">Uncharacterized protein</fullName>
    </submittedName>
</protein>
<gene>
    <name evidence="1" type="ORF">IE077_000354</name>
</gene>
<sequence length="150" mass="17623">MNTCESEHVHGTPTGKENCLVCFDSITEELYVEYKVNEKSEWFPSKFCSNCIEEIQKTQYQKFIRNFTDSDCQREQRRLLLKGPPINLYDQHGFPEAGSQEIHSLWYYDSKQINSAKLKDSVEGEDRKLLWDKMKNFVVQEGLDNSLLEL</sequence>
<proteinExistence type="predicted"/>